<comment type="caution">
    <text evidence="1">The sequence shown here is derived from an EMBL/GenBank/DDBJ whole genome shotgun (WGS) entry which is preliminary data.</text>
</comment>
<reference evidence="1" key="1">
    <citation type="submission" date="2020-05" db="EMBL/GenBank/DDBJ databases">
        <title>WGS assembly of Panicum virgatum.</title>
        <authorList>
            <person name="Lovell J.T."/>
            <person name="Jenkins J."/>
            <person name="Shu S."/>
            <person name="Juenger T.E."/>
            <person name="Schmutz J."/>
        </authorList>
    </citation>
    <scope>NUCLEOTIDE SEQUENCE</scope>
    <source>
        <strain evidence="1">AP13</strain>
    </source>
</reference>
<gene>
    <name evidence="1" type="ORF">PVAP13_1KG167915</name>
</gene>
<accession>A0A8T0X897</accession>
<proteinExistence type="predicted"/>
<sequence>MSDTPDLLPLQRSSLHRICYNVDDGRGPDLLQHRRRPAHRIFYPIHEARRTGSATTSTMGGALDSLPVGHHLLTGSVTASPDLLQVRIVDLLDITGFSSV</sequence>
<protein>
    <submittedName>
        <fullName evidence="1">Uncharacterized protein</fullName>
    </submittedName>
</protein>
<organism evidence="1 2">
    <name type="scientific">Panicum virgatum</name>
    <name type="common">Blackwell switchgrass</name>
    <dbReference type="NCBI Taxonomy" id="38727"/>
    <lineage>
        <taxon>Eukaryota</taxon>
        <taxon>Viridiplantae</taxon>
        <taxon>Streptophyta</taxon>
        <taxon>Embryophyta</taxon>
        <taxon>Tracheophyta</taxon>
        <taxon>Spermatophyta</taxon>
        <taxon>Magnoliopsida</taxon>
        <taxon>Liliopsida</taxon>
        <taxon>Poales</taxon>
        <taxon>Poaceae</taxon>
        <taxon>PACMAD clade</taxon>
        <taxon>Panicoideae</taxon>
        <taxon>Panicodae</taxon>
        <taxon>Paniceae</taxon>
        <taxon>Panicinae</taxon>
        <taxon>Panicum</taxon>
        <taxon>Panicum sect. Hiantes</taxon>
    </lineage>
</organism>
<dbReference type="AlphaFoldDB" id="A0A8T0X897"/>
<keyword evidence="2" id="KW-1185">Reference proteome</keyword>
<dbReference type="EMBL" id="CM029037">
    <property type="protein sequence ID" value="KAG2657851.1"/>
    <property type="molecule type" value="Genomic_DNA"/>
</dbReference>
<evidence type="ECO:0000313" key="1">
    <source>
        <dbReference type="EMBL" id="KAG2657851.1"/>
    </source>
</evidence>
<dbReference type="Proteomes" id="UP000823388">
    <property type="component" value="Chromosome 1K"/>
</dbReference>
<evidence type="ECO:0000313" key="2">
    <source>
        <dbReference type="Proteomes" id="UP000823388"/>
    </source>
</evidence>
<name>A0A8T0X897_PANVG</name>